<dbReference type="Proteomes" id="UP000565579">
    <property type="component" value="Unassembled WGS sequence"/>
</dbReference>
<feature type="region of interest" description="Disordered" evidence="1">
    <location>
        <begin position="1"/>
        <end position="32"/>
    </location>
</feature>
<dbReference type="AlphaFoldDB" id="A0A7X0NP41"/>
<sequence>MLVEYQRRRWQAASEAAQEVDDDGREDRSPADLSLSEQLRDLDAAAERAGENIRQRLARMPPANALMPTALGNALRAGEIRAGERYGLTTLTSWPRIFPQLSQPLAKALAAARDALDTAVNLCYSFLACAATMGFAVYDESDKWWLPAAALAIAGLAYKGAVTAAQAYAQLIHVVYDLHRFDLVKALHYRLPRREDEWELFQRISDDLADQEVTLPYDHGTSGPNERDRCT</sequence>
<evidence type="ECO:0000313" key="3">
    <source>
        <dbReference type="Proteomes" id="UP000565579"/>
    </source>
</evidence>
<dbReference type="RefSeq" id="WP_185101760.1">
    <property type="nucleotide sequence ID" value="NZ_BAAAXY010000190.1"/>
</dbReference>
<proteinExistence type="predicted"/>
<keyword evidence="3" id="KW-1185">Reference proteome</keyword>
<reference evidence="2 3" key="1">
    <citation type="submission" date="2020-08" db="EMBL/GenBank/DDBJ databases">
        <title>Sequencing the genomes of 1000 actinobacteria strains.</title>
        <authorList>
            <person name="Klenk H.-P."/>
        </authorList>
    </citation>
    <scope>NUCLEOTIDE SEQUENCE [LARGE SCALE GENOMIC DNA]</scope>
    <source>
        <strain evidence="2 3">DSM 43768</strain>
    </source>
</reference>
<evidence type="ECO:0000256" key="1">
    <source>
        <dbReference type="SAM" id="MobiDB-lite"/>
    </source>
</evidence>
<organism evidence="2 3">
    <name type="scientific">Nonomuraea rubra</name>
    <dbReference type="NCBI Taxonomy" id="46180"/>
    <lineage>
        <taxon>Bacteria</taxon>
        <taxon>Bacillati</taxon>
        <taxon>Actinomycetota</taxon>
        <taxon>Actinomycetes</taxon>
        <taxon>Streptosporangiales</taxon>
        <taxon>Streptosporangiaceae</taxon>
        <taxon>Nonomuraea</taxon>
    </lineage>
</organism>
<dbReference type="EMBL" id="JACHMI010000001">
    <property type="protein sequence ID" value="MBB6547045.1"/>
    <property type="molecule type" value="Genomic_DNA"/>
</dbReference>
<accession>A0A7X0NP41</accession>
<comment type="caution">
    <text evidence="2">The sequence shown here is derived from an EMBL/GenBank/DDBJ whole genome shotgun (WGS) entry which is preliminary data.</text>
</comment>
<name>A0A7X0NP41_9ACTN</name>
<protein>
    <submittedName>
        <fullName evidence="2">Uncharacterized protein</fullName>
    </submittedName>
</protein>
<gene>
    <name evidence="2" type="ORF">HD593_001840</name>
</gene>
<evidence type="ECO:0000313" key="2">
    <source>
        <dbReference type="EMBL" id="MBB6547045.1"/>
    </source>
</evidence>